<dbReference type="InterPro" id="IPR015943">
    <property type="entry name" value="WD40/YVTN_repeat-like_dom_sf"/>
</dbReference>
<dbReference type="InterPro" id="IPR044621">
    <property type="entry name" value="NEDD1"/>
</dbReference>
<dbReference type="PROSITE" id="PS50082">
    <property type="entry name" value="WD_REPEATS_2"/>
    <property type="match status" value="1"/>
</dbReference>
<dbReference type="Pfam" id="PF00400">
    <property type="entry name" value="WD40"/>
    <property type="match status" value="1"/>
</dbReference>
<dbReference type="PANTHER" id="PTHR45096">
    <property type="entry name" value="PROTEIN NEDD1"/>
    <property type="match status" value="1"/>
</dbReference>
<reference evidence="2 3" key="1">
    <citation type="journal article" date="2021" name="BMC Genomics">
        <title>Datura genome reveals duplications of psychoactive alkaloid biosynthetic genes and high mutation rate following tissue culture.</title>
        <authorList>
            <person name="Rajewski A."/>
            <person name="Carter-House D."/>
            <person name="Stajich J."/>
            <person name="Litt A."/>
        </authorList>
    </citation>
    <scope>NUCLEOTIDE SEQUENCE [LARGE SCALE GENOMIC DNA]</scope>
    <source>
        <strain evidence="2">AR-01</strain>
    </source>
</reference>
<dbReference type="Proteomes" id="UP000823775">
    <property type="component" value="Unassembled WGS sequence"/>
</dbReference>
<accession>A0ABS8T4I8</accession>
<gene>
    <name evidence="2" type="primary">NEDD1</name>
    <name evidence="2" type="ORF">HAX54_002871</name>
</gene>
<evidence type="ECO:0000313" key="3">
    <source>
        <dbReference type="Proteomes" id="UP000823775"/>
    </source>
</evidence>
<dbReference type="PANTHER" id="PTHR45096:SF1">
    <property type="entry name" value="PROTEIN NEDD1"/>
    <property type="match status" value="1"/>
</dbReference>
<dbReference type="InterPro" id="IPR001680">
    <property type="entry name" value="WD40_rpt"/>
</dbReference>
<evidence type="ECO:0000313" key="2">
    <source>
        <dbReference type="EMBL" id="MCD7466301.1"/>
    </source>
</evidence>
<keyword evidence="3" id="KW-1185">Reference proteome</keyword>
<name>A0ABS8T4I8_DATST</name>
<proteinExistence type="predicted"/>
<dbReference type="SMART" id="SM00320">
    <property type="entry name" value="WD40"/>
    <property type="match status" value="4"/>
</dbReference>
<evidence type="ECO:0000256" key="1">
    <source>
        <dbReference type="PROSITE-ProRule" id="PRU00221"/>
    </source>
</evidence>
<dbReference type="EMBL" id="JACEIK010001129">
    <property type="protein sequence ID" value="MCD7466301.1"/>
    <property type="molecule type" value="Genomic_DNA"/>
</dbReference>
<sequence>MNSTDSIKTLLAATGGDTVKLFDLSLEHRDPCILSYTPSPGFQVNSVKWSHTNLVVASAGDDKKISLWRKNGQSLGTVPLAGTDGGDNIEESISTINFSSKASRYICSGGSGQVVRIWDLQRKRCIKWLKGHTDTISGVMYNCKDEHLASISLNGNLILHNLASGAKAAELKDPNGQPQGFLAKAAFCTNWYSFSPSNDKIVASVGMDKKLYTFDSGSRRPSFCIPYEAPFSSLAFTDDGFTLAAGTSSGRVVFYDVRGNQP</sequence>
<protein>
    <submittedName>
        <fullName evidence="2">Protein nedd1</fullName>
    </submittedName>
</protein>
<feature type="repeat" description="WD" evidence="1">
    <location>
        <begin position="44"/>
        <end position="68"/>
    </location>
</feature>
<keyword evidence="1" id="KW-0853">WD repeat</keyword>
<dbReference type="SUPFAM" id="SSF50978">
    <property type="entry name" value="WD40 repeat-like"/>
    <property type="match status" value="1"/>
</dbReference>
<dbReference type="InterPro" id="IPR036322">
    <property type="entry name" value="WD40_repeat_dom_sf"/>
</dbReference>
<comment type="caution">
    <text evidence="2">The sequence shown here is derived from an EMBL/GenBank/DDBJ whole genome shotgun (WGS) entry which is preliminary data.</text>
</comment>
<dbReference type="Gene3D" id="2.130.10.10">
    <property type="entry name" value="YVTN repeat-like/Quinoprotein amine dehydrogenase"/>
    <property type="match status" value="2"/>
</dbReference>
<organism evidence="2 3">
    <name type="scientific">Datura stramonium</name>
    <name type="common">Jimsonweed</name>
    <name type="synonym">Common thornapple</name>
    <dbReference type="NCBI Taxonomy" id="4076"/>
    <lineage>
        <taxon>Eukaryota</taxon>
        <taxon>Viridiplantae</taxon>
        <taxon>Streptophyta</taxon>
        <taxon>Embryophyta</taxon>
        <taxon>Tracheophyta</taxon>
        <taxon>Spermatophyta</taxon>
        <taxon>Magnoliopsida</taxon>
        <taxon>eudicotyledons</taxon>
        <taxon>Gunneridae</taxon>
        <taxon>Pentapetalae</taxon>
        <taxon>asterids</taxon>
        <taxon>lamiids</taxon>
        <taxon>Solanales</taxon>
        <taxon>Solanaceae</taxon>
        <taxon>Solanoideae</taxon>
        <taxon>Datureae</taxon>
        <taxon>Datura</taxon>
    </lineage>
</organism>